<feature type="transmembrane region" description="Helical" evidence="1">
    <location>
        <begin position="183"/>
        <end position="209"/>
    </location>
</feature>
<reference evidence="2" key="1">
    <citation type="submission" date="2022-11" db="EMBL/GenBank/DDBJ databases">
        <title>Lacrimispora xylanolytica sy1, complete genome.</title>
        <authorList>
            <person name="Choi S."/>
        </authorList>
    </citation>
    <scope>NUCLEOTIDE SEQUENCE</scope>
    <source>
        <strain evidence="2">Sy1</strain>
    </source>
</reference>
<dbReference type="EMBL" id="CP113524">
    <property type="protein sequence ID" value="WAJ23414.1"/>
    <property type="molecule type" value="Genomic_DNA"/>
</dbReference>
<gene>
    <name evidence="2" type="ORF">OW255_17910</name>
</gene>
<dbReference type="InterPro" id="IPR010390">
    <property type="entry name" value="ABC-2_transporter-like"/>
</dbReference>
<protein>
    <submittedName>
        <fullName evidence="2">ABC-2 family transporter protein</fullName>
    </submittedName>
</protein>
<dbReference type="RefSeq" id="WP_268114865.1">
    <property type="nucleotide sequence ID" value="NZ_CP113524.1"/>
</dbReference>
<keyword evidence="1" id="KW-0472">Membrane</keyword>
<evidence type="ECO:0000313" key="2">
    <source>
        <dbReference type="EMBL" id="WAJ23414.1"/>
    </source>
</evidence>
<feature type="transmembrane region" description="Helical" evidence="1">
    <location>
        <begin position="110"/>
        <end position="128"/>
    </location>
</feature>
<feature type="transmembrane region" description="Helical" evidence="1">
    <location>
        <begin position="140"/>
        <end position="163"/>
    </location>
</feature>
<organism evidence="2 3">
    <name type="scientific">Lacrimispora xylanolytica</name>
    <dbReference type="NCBI Taxonomy" id="29375"/>
    <lineage>
        <taxon>Bacteria</taxon>
        <taxon>Bacillati</taxon>
        <taxon>Bacillota</taxon>
        <taxon>Clostridia</taxon>
        <taxon>Lachnospirales</taxon>
        <taxon>Lachnospiraceae</taxon>
        <taxon>Lacrimispora</taxon>
    </lineage>
</organism>
<dbReference type="PANTHER" id="PTHR36832">
    <property type="entry name" value="SLR1174 PROTEIN-RELATED"/>
    <property type="match status" value="1"/>
</dbReference>
<feature type="transmembrane region" description="Helical" evidence="1">
    <location>
        <begin position="49"/>
        <end position="67"/>
    </location>
</feature>
<keyword evidence="1" id="KW-1133">Transmembrane helix</keyword>
<dbReference type="Proteomes" id="UP001163115">
    <property type="component" value="Chromosome"/>
</dbReference>
<name>A0ABY7AC17_9FIRM</name>
<proteinExistence type="predicted"/>
<keyword evidence="3" id="KW-1185">Reference proteome</keyword>
<accession>A0ABY7AC17</accession>
<dbReference type="Pfam" id="PF06182">
    <property type="entry name" value="ABC2_membrane_6"/>
    <property type="match status" value="1"/>
</dbReference>
<feature type="transmembrane region" description="Helical" evidence="1">
    <location>
        <begin position="229"/>
        <end position="247"/>
    </location>
</feature>
<dbReference type="PANTHER" id="PTHR36832:SF1">
    <property type="entry name" value="SLR1174 PROTEIN"/>
    <property type="match status" value="1"/>
</dbReference>
<evidence type="ECO:0000313" key="3">
    <source>
        <dbReference type="Proteomes" id="UP001163115"/>
    </source>
</evidence>
<feature type="transmembrane region" description="Helical" evidence="1">
    <location>
        <begin position="21"/>
        <end position="43"/>
    </location>
</feature>
<keyword evidence="1" id="KW-0812">Transmembrane</keyword>
<evidence type="ECO:0000256" key="1">
    <source>
        <dbReference type="SAM" id="Phobius"/>
    </source>
</evidence>
<sequence>MKYLEISKIYIKSQLVWRADVVFQVLFTVTKILFAYLLWGIIFHDHTEVAGFSFQSMLSYYVISSLLSQIEMSDGISSEISQRIRNGTFSKYMVIPVDIQKYFIAMEAGVVAYYGIFQFMAAFVWVIIFRIQFVVSHNPIIILCAFLLVVLGLLFMVQLNYYLGLLALKYQEIGTFLMIKNNLVAFITGSIVPLMLLPEGIVSVMKFFPFYYITYLPSMLFIGQLESEAVSGLVIIFIWCVMLQVLIHVTWGSYRRKYDGVGI</sequence>